<gene>
    <name evidence="2" type="ORF">Syun_025535</name>
</gene>
<proteinExistence type="predicted"/>
<comment type="caution">
    <text evidence="2">The sequence shown here is derived from an EMBL/GenBank/DDBJ whole genome shotgun (WGS) entry which is preliminary data.</text>
</comment>
<sequence>MGNFLDMGKNVSLAPSSSSRPVDSHRDLSFLAVKIDSVQQSPQLCDREVGLDKHTADATVEDMVVVPTD</sequence>
<feature type="region of interest" description="Disordered" evidence="1">
    <location>
        <begin position="1"/>
        <end position="23"/>
    </location>
</feature>
<evidence type="ECO:0000313" key="3">
    <source>
        <dbReference type="Proteomes" id="UP001420932"/>
    </source>
</evidence>
<name>A0AAP0HWA0_9MAGN</name>
<evidence type="ECO:0000256" key="1">
    <source>
        <dbReference type="SAM" id="MobiDB-lite"/>
    </source>
</evidence>
<dbReference type="AlphaFoldDB" id="A0AAP0HWA0"/>
<evidence type="ECO:0000313" key="2">
    <source>
        <dbReference type="EMBL" id="KAK9098490.1"/>
    </source>
</evidence>
<dbReference type="EMBL" id="JBBNAF010000011">
    <property type="protein sequence ID" value="KAK9098490.1"/>
    <property type="molecule type" value="Genomic_DNA"/>
</dbReference>
<keyword evidence="3" id="KW-1185">Reference proteome</keyword>
<accession>A0AAP0HWA0</accession>
<organism evidence="2 3">
    <name type="scientific">Stephania yunnanensis</name>
    <dbReference type="NCBI Taxonomy" id="152371"/>
    <lineage>
        <taxon>Eukaryota</taxon>
        <taxon>Viridiplantae</taxon>
        <taxon>Streptophyta</taxon>
        <taxon>Embryophyta</taxon>
        <taxon>Tracheophyta</taxon>
        <taxon>Spermatophyta</taxon>
        <taxon>Magnoliopsida</taxon>
        <taxon>Ranunculales</taxon>
        <taxon>Menispermaceae</taxon>
        <taxon>Menispermoideae</taxon>
        <taxon>Cissampelideae</taxon>
        <taxon>Stephania</taxon>
    </lineage>
</organism>
<dbReference type="Proteomes" id="UP001420932">
    <property type="component" value="Unassembled WGS sequence"/>
</dbReference>
<protein>
    <submittedName>
        <fullName evidence="2">Uncharacterized protein</fullName>
    </submittedName>
</protein>
<reference evidence="2 3" key="1">
    <citation type="submission" date="2024-01" db="EMBL/GenBank/DDBJ databases">
        <title>Genome assemblies of Stephania.</title>
        <authorList>
            <person name="Yang L."/>
        </authorList>
    </citation>
    <scope>NUCLEOTIDE SEQUENCE [LARGE SCALE GENOMIC DNA]</scope>
    <source>
        <strain evidence="2">YNDBR</strain>
        <tissue evidence="2">Leaf</tissue>
    </source>
</reference>